<evidence type="ECO:0000313" key="10">
    <source>
        <dbReference type="EMBL" id="MFC0082794.1"/>
    </source>
</evidence>
<dbReference type="InterPro" id="IPR015424">
    <property type="entry name" value="PyrdxlP-dep_Trfase"/>
</dbReference>
<dbReference type="InterPro" id="IPR015422">
    <property type="entry name" value="PyrdxlP-dep_Trfase_small"/>
</dbReference>
<evidence type="ECO:0000256" key="2">
    <source>
        <dbReference type="ARBA" id="ARBA00006490"/>
    </source>
</evidence>
<comment type="similarity">
    <text evidence="2">Belongs to the class-V pyridoxal-phosphate-dependent aminotransferase family. NifS/IscS subfamily.</text>
</comment>
<dbReference type="InterPro" id="IPR016454">
    <property type="entry name" value="Cysteine_dSase"/>
</dbReference>
<dbReference type="EMBL" id="JBHLYQ010000156">
    <property type="protein sequence ID" value="MFC0082794.1"/>
    <property type="molecule type" value="Genomic_DNA"/>
</dbReference>
<dbReference type="InterPro" id="IPR015421">
    <property type="entry name" value="PyrdxlP-dep_Trfase_major"/>
</dbReference>
<accession>A0ABV6C545</accession>
<evidence type="ECO:0000256" key="4">
    <source>
        <dbReference type="ARBA" id="ARBA00022723"/>
    </source>
</evidence>
<evidence type="ECO:0000256" key="5">
    <source>
        <dbReference type="ARBA" id="ARBA00022898"/>
    </source>
</evidence>
<dbReference type="Gene3D" id="3.40.640.10">
    <property type="entry name" value="Type I PLP-dependent aspartate aminotransferase-like (Major domain)"/>
    <property type="match status" value="1"/>
</dbReference>
<evidence type="ECO:0000256" key="3">
    <source>
        <dbReference type="ARBA" id="ARBA00022679"/>
    </source>
</evidence>
<dbReference type="PANTHER" id="PTHR11601:SF34">
    <property type="entry name" value="CYSTEINE DESULFURASE"/>
    <property type="match status" value="1"/>
</dbReference>
<keyword evidence="11" id="KW-1185">Reference proteome</keyword>
<keyword evidence="3" id="KW-0808">Transferase</keyword>
<dbReference type="Pfam" id="PF00266">
    <property type="entry name" value="Aminotran_5"/>
    <property type="match status" value="1"/>
</dbReference>
<evidence type="ECO:0000256" key="7">
    <source>
        <dbReference type="ARBA" id="ARBA00023014"/>
    </source>
</evidence>
<comment type="cofactor">
    <cofactor evidence="1">
        <name>pyridoxal 5'-phosphate</name>
        <dbReference type="ChEBI" id="CHEBI:597326"/>
    </cofactor>
</comment>
<comment type="catalytic activity">
    <reaction evidence="8">
        <text>(sulfur carrier)-H + L-cysteine = (sulfur carrier)-SH + L-alanine</text>
        <dbReference type="Rhea" id="RHEA:43892"/>
        <dbReference type="Rhea" id="RHEA-COMP:14737"/>
        <dbReference type="Rhea" id="RHEA-COMP:14739"/>
        <dbReference type="ChEBI" id="CHEBI:29917"/>
        <dbReference type="ChEBI" id="CHEBI:35235"/>
        <dbReference type="ChEBI" id="CHEBI:57972"/>
        <dbReference type="ChEBI" id="CHEBI:64428"/>
        <dbReference type="EC" id="2.8.1.7"/>
    </reaction>
</comment>
<evidence type="ECO:0000313" key="11">
    <source>
        <dbReference type="Proteomes" id="UP001589788"/>
    </source>
</evidence>
<dbReference type="Gene3D" id="3.90.1150.10">
    <property type="entry name" value="Aspartate Aminotransferase, domain 1"/>
    <property type="match status" value="1"/>
</dbReference>
<name>A0ABV6C545_9ACTN</name>
<gene>
    <name evidence="10" type="ORF">ACFFRE_11695</name>
</gene>
<dbReference type="SUPFAM" id="SSF53383">
    <property type="entry name" value="PLP-dependent transferases"/>
    <property type="match status" value="1"/>
</dbReference>
<keyword evidence="7" id="KW-0411">Iron-sulfur</keyword>
<proteinExistence type="inferred from homology"/>
<evidence type="ECO:0000256" key="8">
    <source>
        <dbReference type="ARBA" id="ARBA00050776"/>
    </source>
</evidence>
<keyword evidence="4" id="KW-0479">Metal-binding</keyword>
<dbReference type="Proteomes" id="UP001589788">
    <property type="component" value="Unassembled WGS sequence"/>
</dbReference>
<keyword evidence="6" id="KW-0408">Iron</keyword>
<evidence type="ECO:0000256" key="1">
    <source>
        <dbReference type="ARBA" id="ARBA00001933"/>
    </source>
</evidence>
<dbReference type="PANTHER" id="PTHR11601">
    <property type="entry name" value="CYSTEINE DESULFURYLASE FAMILY MEMBER"/>
    <property type="match status" value="1"/>
</dbReference>
<dbReference type="RefSeq" id="WP_377790439.1">
    <property type="nucleotide sequence ID" value="NZ_JBHLYQ010000156.1"/>
</dbReference>
<evidence type="ECO:0000259" key="9">
    <source>
        <dbReference type="Pfam" id="PF00266"/>
    </source>
</evidence>
<reference evidence="10 11" key="1">
    <citation type="submission" date="2024-09" db="EMBL/GenBank/DDBJ databases">
        <authorList>
            <person name="Sun Q."/>
            <person name="Mori K."/>
        </authorList>
    </citation>
    <scope>NUCLEOTIDE SEQUENCE [LARGE SCALE GENOMIC DNA]</scope>
    <source>
        <strain evidence="10 11">JCM 15389</strain>
    </source>
</reference>
<sequence>MDPRTPAPPASSPSRAYLDHASTAPLRPEAIAALRDLLDLAGQLGDPGRLHVEGRTARDLLEQARSQVAAWLGVGSRQVVFTSSATEAIHSAVHGAITRAPGRPILLAPVEHSAVQRASARAAPTVALPVDRRGRVAPEAVAEALERAGADGEQPAAALVHCQLVNHEIGTLQPVAEVAQVCRRAGVLLHVDAAAAAGHLPVAFEELGADLLSVSGHKLGGPPGIGCLVLRRGLRLPPLLLGGDQERARRAGLENLLGAVGLGAAVAALGDRRAQQDEATRQRTLVATLQAAALAVPGVQVLGEPDPDQRAPHLLCLGLEGVEAEPVLLALDQAGVACHSGSSCASEALAPSPVLAAIGVDADRSLRLSVGWSTTQDEVAAFTRAFGPALARLRALRAALADPDGPGPGR</sequence>
<dbReference type="PIRSF" id="PIRSF005572">
    <property type="entry name" value="NifS"/>
    <property type="match status" value="1"/>
</dbReference>
<keyword evidence="5" id="KW-0663">Pyridoxal phosphate</keyword>
<protein>
    <submittedName>
        <fullName evidence="10">Cysteine desulfurase family protein</fullName>
    </submittedName>
</protein>
<dbReference type="InterPro" id="IPR000192">
    <property type="entry name" value="Aminotrans_V_dom"/>
</dbReference>
<comment type="caution">
    <text evidence="10">The sequence shown here is derived from an EMBL/GenBank/DDBJ whole genome shotgun (WGS) entry which is preliminary data.</text>
</comment>
<evidence type="ECO:0000256" key="6">
    <source>
        <dbReference type="ARBA" id="ARBA00023004"/>
    </source>
</evidence>
<feature type="domain" description="Aminotransferase class V" evidence="9">
    <location>
        <begin position="17"/>
        <end position="382"/>
    </location>
</feature>
<organism evidence="10 11">
    <name type="scientific">Aciditerrimonas ferrireducens</name>
    <dbReference type="NCBI Taxonomy" id="667306"/>
    <lineage>
        <taxon>Bacteria</taxon>
        <taxon>Bacillati</taxon>
        <taxon>Actinomycetota</taxon>
        <taxon>Acidimicrobiia</taxon>
        <taxon>Acidimicrobiales</taxon>
        <taxon>Acidimicrobiaceae</taxon>
        <taxon>Aciditerrimonas</taxon>
    </lineage>
</organism>